<feature type="region of interest" description="Disordered" evidence="1">
    <location>
        <begin position="54"/>
        <end position="80"/>
    </location>
</feature>
<proteinExistence type="predicted"/>
<sequence>MVKTRRGSSSKALAVSKVRPPQSPVASVLTSLPLCVSFDDLCWSYHQDQGSKEMLAPAPVPSPLSSKGKGKKPVTNPTSFPRMKGVNFKTHSPLFCYKDNARDMVIYAQRKFLVERNYILSDHRPYGVLNILQERKWADEEESEPLDKDEVFSEIVGQKMVATTNWKMTSHTATISFDMASFLYKASAPILDTVEASSLKKSKPQSLVFASDDLPAEAPVPTALASVSAELSGVRASLNSLTDRVMTFEGL</sequence>
<dbReference type="EMBL" id="UZAU01000245">
    <property type="status" value="NOT_ANNOTATED_CDS"/>
    <property type="molecule type" value="Genomic_DNA"/>
</dbReference>
<protein>
    <submittedName>
        <fullName evidence="2">Uncharacterized protein</fullName>
    </submittedName>
</protein>
<dbReference type="AlphaFoldDB" id="A0A803P962"/>
<reference evidence="2" key="2">
    <citation type="submission" date="2021-03" db="UniProtKB">
        <authorList>
            <consortium name="EnsemblPlants"/>
        </authorList>
    </citation>
    <scope>IDENTIFICATION</scope>
</reference>
<evidence type="ECO:0000313" key="2">
    <source>
        <dbReference type="EnsemblPlants" id="cds.evm.model.03.47"/>
    </source>
</evidence>
<keyword evidence="3" id="KW-1185">Reference proteome</keyword>
<dbReference type="Gramene" id="evm.model.03.47">
    <property type="protein sequence ID" value="cds.evm.model.03.47"/>
    <property type="gene ID" value="evm.TU.03.47"/>
</dbReference>
<reference evidence="2" key="1">
    <citation type="submission" date="2018-11" db="EMBL/GenBank/DDBJ databases">
        <authorList>
            <person name="Grassa J C."/>
        </authorList>
    </citation>
    <scope>NUCLEOTIDE SEQUENCE [LARGE SCALE GENOMIC DNA]</scope>
</reference>
<dbReference type="Proteomes" id="UP000596661">
    <property type="component" value="Chromosome 3"/>
</dbReference>
<organism evidence="2 3">
    <name type="scientific">Cannabis sativa</name>
    <name type="common">Hemp</name>
    <name type="synonym">Marijuana</name>
    <dbReference type="NCBI Taxonomy" id="3483"/>
    <lineage>
        <taxon>Eukaryota</taxon>
        <taxon>Viridiplantae</taxon>
        <taxon>Streptophyta</taxon>
        <taxon>Embryophyta</taxon>
        <taxon>Tracheophyta</taxon>
        <taxon>Spermatophyta</taxon>
        <taxon>Magnoliopsida</taxon>
        <taxon>eudicotyledons</taxon>
        <taxon>Gunneridae</taxon>
        <taxon>Pentapetalae</taxon>
        <taxon>rosids</taxon>
        <taxon>fabids</taxon>
        <taxon>Rosales</taxon>
        <taxon>Cannabaceae</taxon>
        <taxon>Cannabis</taxon>
    </lineage>
</organism>
<evidence type="ECO:0000313" key="3">
    <source>
        <dbReference type="Proteomes" id="UP000596661"/>
    </source>
</evidence>
<dbReference type="EnsemblPlants" id="evm.model.03.47">
    <property type="protein sequence ID" value="cds.evm.model.03.47"/>
    <property type="gene ID" value="evm.TU.03.47"/>
</dbReference>
<name>A0A803P962_CANSA</name>
<accession>A0A803P962</accession>
<evidence type="ECO:0000256" key="1">
    <source>
        <dbReference type="SAM" id="MobiDB-lite"/>
    </source>
</evidence>